<organism evidence="3 4">
    <name type="scientific">Streptomyces akebiae</name>
    <dbReference type="NCBI Taxonomy" id="2865673"/>
    <lineage>
        <taxon>Bacteria</taxon>
        <taxon>Bacillati</taxon>
        <taxon>Actinomycetota</taxon>
        <taxon>Actinomycetes</taxon>
        <taxon>Kitasatosporales</taxon>
        <taxon>Streptomycetaceae</taxon>
        <taxon>Streptomyces</taxon>
    </lineage>
</organism>
<evidence type="ECO:0000259" key="2">
    <source>
        <dbReference type="Pfam" id="PF07228"/>
    </source>
</evidence>
<proteinExistence type="predicted"/>
<dbReference type="PANTHER" id="PTHR43156">
    <property type="entry name" value="STAGE II SPORULATION PROTEIN E-RELATED"/>
    <property type="match status" value="1"/>
</dbReference>
<evidence type="ECO:0000313" key="3">
    <source>
        <dbReference type="EMBL" id="QYX75908.1"/>
    </source>
</evidence>
<dbReference type="InterPro" id="IPR001932">
    <property type="entry name" value="PPM-type_phosphatase-like_dom"/>
</dbReference>
<reference evidence="3 4" key="1">
    <citation type="submission" date="2021-08" db="EMBL/GenBank/DDBJ databases">
        <authorList>
            <person name="Ping M."/>
        </authorList>
    </citation>
    <scope>NUCLEOTIDE SEQUENCE [LARGE SCALE GENOMIC DNA]</scope>
    <source>
        <strain evidence="3 4">MG28</strain>
    </source>
</reference>
<protein>
    <submittedName>
        <fullName evidence="3">SpoIIE family protein phosphatase</fullName>
    </submittedName>
</protein>
<feature type="domain" description="PPM-type phosphatase" evidence="2">
    <location>
        <begin position="43"/>
        <end position="113"/>
    </location>
</feature>
<keyword evidence="4" id="KW-1185">Reference proteome</keyword>
<dbReference type="InterPro" id="IPR036457">
    <property type="entry name" value="PPM-type-like_dom_sf"/>
</dbReference>
<name>A0ABX8XJ01_9ACTN</name>
<dbReference type="PANTHER" id="PTHR43156:SF2">
    <property type="entry name" value="STAGE II SPORULATION PROTEIN E"/>
    <property type="match status" value="1"/>
</dbReference>
<dbReference type="Proteomes" id="UP000827138">
    <property type="component" value="Chromosome"/>
</dbReference>
<dbReference type="EMBL" id="CP080647">
    <property type="protein sequence ID" value="QYX75908.1"/>
    <property type="molecule type" value="Genomic_DNA"/>
</dbReference>
<dbReference type="Gene3D" id="3.60.40.10">
    <property type="entry name" value="PPM-type phosphatase domain"/>
    <property type="match status" value="1"/>
</dbReference>
<gene>
    <name evidence="3" type="ORF">K1J60_04735</name>
</gene>
<sequence>MPPVWQTVRTNAQRGLRPRDLLGGQGHAQRHVGEDGVCAGVRQAFEPGEQLLLYTDGVTEAREQRGAFHPLADRSHLLEDPDSGRVLTALREDVVRHASGPPHDDAAMLLLRHHGHGKGKSVPTD</sequence>
<evidence type="ECO:0000313" key="4">
    <source>
        <dbReference type="Proteomes" id="UP000827138"/>
    </source>
</evidence>
<dbReference type="InterPro" id="IPR052016">
    <property type="entry name" value="Bact_Sigma-Reg"/>
</dbReference>
<accession>A0ABX8XJ01</accession>
<evidence type="ECO:0000256" key="1">
    <source>
        <dbReference type="ARBA" id="ARBA00022801"/>
    </source>
</evidence>
<dbReference type="Pfam" id="PF07228">
    <property type="entry name" value="SpoIIE"/>
    <property type="match status" value="1"/>
</dbReference>
<keyword evidence="1" id="KW-0378">Hydrolase</keyword>